<sequence>MGNLKNLTNFLELNEALEQLQPSMQIGPLFFLFACWPAKNRDPKSNTTPDQHPKSFAYLCLFSVDGTLRPALLSAASPRPRLAFLSSGVRSSPASAPLLQLRPALLSCRRGRRSGAPLLQPRPALLSCASGRKGIRAAARDFRQQQRCLGLEKDFVDGGTRRMNLMMTTSSSLLVFLRALGGTSTRKSSVDLCRAAAKCYGTFREVFT</sequence>
<gene>
    <name evidence="1" type="ORF">SORBI_3004G143000</name>
</gene>
<reference evidence="2" key="2">
    <citation type="journal article" date="2018" name="Plant J.">
        <title>The Sorghum bicolor reference genome: improved assembly, gene annotations, a transcriptome atlas, and signatures of genome organization.</title>
        <authorList>
            <person name="McCormick R.F."/>
            <person name="Truong S.K."/>
            <person name="Sreedasyam A."/>
            <person name="Jenkins J."/>
            <person name="Shu S."/>
            <person name="Sims D."/>
            <person name="Kennedy M."/>
            <person name="Amirebrahimi M."/>
            <person name="Weers B.D."/>
            <person name="McKinley B."/>
            <person name="Mattison A."/>
            <person name="Morishige D.T."/>
            <person name="Grimwood J."/>
            <person name="Schmutz J."/>
            <person name="Mullet J.E."/>
        </authorList>
    </citation>
    <scope>NUCLEOTIDE SEQUENCE [LARGE SCALE GENOMIC DNA]</scope>
    <source>
        <strain evidence="2">cv. BTx623</strain>
    </source>
</reference>
<keyword evidence="2" id="KW-1185">Reference proteome</keyword>
<protein>
    <submittedName>
        <fullName evidence="1">Uncharacterized protein</fullName>
    </submittedName>
</protein>
<dbReference type="AlphaFoldDB" id="A0A194YPR5"/>
<evidence type="ECO:0000313" key="2">
    <source>
        <dbReference type="Proteomes" id="UP000000768"/>
    </source>
</evidence>
<reference evidence="1 2" key="1">
    <citation type="journal article" date="2009" name="Nature">
        <title>The Sorghum bicolor genome and the diversification of grasses.</title>
        <authorList>
            <person name="Paterson A.H."/>
            <person name="Bowers J.E."/>
            <person name="Bruggmann R."/>
            <person name="Dubchak I."/>
            <person name="Grimwood J."/>
            <person name="Gundlach H."/>
            <person name="Haberer G."/>
            <person name="Hellsten U."/>
            <person name="Mitros T."/>
            <person name="Poliakov A."/>
            <person name="Schmutz J."/>
            <person name="Spannagl M."/>
            <person name="Tang H."/>
            <person name="Wang X."/>
            <person name="Wicker T."/>
            <person name="Bharti A.K."/>
            <person name="Chapman J."/>
            <person name="Feltus F.A."/>
            <person name="Gowik U."/>
            <person name="Grigoriev I.V."/>
            <person name="Lyons E."/>
            <person name="Maher C.A."/>
            <person name="Martis M."/>
            <person name="Narechania A."/>
            <person name="Otillar R.P."/>
            <person name="Penning B.W."/>
            <person name="Salamov A.A."/>
            <person name="Wang Y."/>
            <person name="Zhang L."/>
            <person name="Carpita N.C."/>
            <person name="Freeling M."/>
            <person name="Gingle A.R."/>
            <person name="Hash C.T."/>
            <person name="Keller B."/>
            <person name="Klein P."/>
            <person name="Kresovich S."/>
            <person name="McCann M.C."/>
            <person name="Ming R."/>
            <person name="Peterson D.G."/>
            <person name="Mehboob-ur-Rahman"/>
            <person name="Ware D."/>
            <person name="Westhoff P."/>
            <person name="Mayer K.F."/>
            <person name="Messing J."/>
            <person name="Rokhsar D.S."/>
        </authorList>
    </citation>
    <scope>NUCLEOTIDE SEQUENCE [LARGE SCALE GENOMIC DNA]</scope>
    <source>
        <strain evidence="2">cv. BTx623</strain>
    </source>
</reference>
<proteinExistence type="predicted"/>
<evidence type="ECO:0000313" key="1">
    <source>
        <dbReference type="EMBL" id="KXG30186.1"/>
    </source>
</evidence>
<organism evidence="1 2">
    <name type="scientific">Sorghum bicolor</name>
    <name type="common">Sorghum</name>
    <name type="synonym">Sorghum vulgare</name>
    <dbReference type="NCBI Taxonomy" id="4558"/>
    <lineage>
        <taxon>Eukaryota</taxon>
        <taxon>Viridiplantae</taxon>
        <taxon>Streptophyta</taxon>
        <taxon>Embryophyta</taxon>
        <taxon>Tracheophyta</taxon>
        <taxon>Spermatophyta</taxon>
        <taxon>Magnoliopsida</taxon>
        <taxon>Liliopsida</taxon>
        <taxon>Poales</taxon>
        <taxon>Poaceae</taxon>
        <taxon>PACMAD clade</taxon>
        <taxon>Panicoideae</taxon>
        <taxon>Andropogonodae</taxon>
        <taxon>Andropogoneae</taxon>
        <taxon>Sorghinae</taxon>
        <taxon>Sorghum</taxon>
    </lineage>
</organism>
<dbReference type="InParanoid" id="A0A194YPR5"/>
<accession>A0A194YPR5</accession>
<dbReference type="Proteomes" id="UP000000768">
    <property type="component" value="Chromosome 4"/>
</dbReference>
<dbReference type="Gramene" id="KXG30186">
    <property type="protein sequence ID" value="KXG30186"/>
    <property type="gene ID" value="SORBI_3004G143000"/>
</dbReference>
<name>A0A194YPR5_SORBI</name>
<dbReference type="PROSITE" id="PS51257">
    <property type="entry name" value="PROKAR_LIPOPROTEIN"/>
    <property type="match status" value="1"/>
</dbReference>
<dbReference type="EMBL" id="CM000763">
    <property type="protein sequence ID" value="KXG30186.1"/>
    <property type="molecule type" value="Genomic_DNA"/>
</dbReference>